<dbReference type="PANTHER" id="PTHR36562">
    <property type="entry name" value="SERINE/ARGININE REPETITIVE MATRIX 2"/>
    <property type="match status" value="1"/>
</dbReference>
<sequence>MYNGIGLKTVRGTGTNGYIQRNLSNFRPRDNPFDKSSSRRGGAPSFDDDVGGKVVQPDAAILEHERKRKVEVKCMELQVQLEDDEVDQAEIESRVDELRKRLTEELGVGADRRQFRDGDTHRIREAKNREGERLGRALGVASDYKEGDAFNRELQERKKQERIEERKRADE</sequence>
<dbReference type="InterPro" id="IPR013170">
    <property type="entry name" value="mRNA_splic_Cwf21_dom"/>
</dbReference>
<dbReference type="GO" id="GO:0008380">
    <property type="term" value="P:RNA splicing"/>
    <property type="evidence" value="ECO:0007669"/>
    <property type="project" value="UniProtKB-KW"/>
</dbReference>
<keyword evidence="5" id="KW-0508">mRNA splicing</keyword>
<keyword evidence="3" id="KW-0507">mRNA processing</keyword>
<dbReference type="InterPro" id="IPR051372">
    <property type="entry name" value="CWC21"/>
</dbReference>
<feature type="compositionally biased region" description="Polar residues" evidence="8">
    <location>
        <begin position="13"/>
        <end position="25"/>
    </location>
</feature>
<evidence type="ECO:0000256" key="7">
    <source>
        <dbReference type="SAM" id="Coils"/>
    </source>
</evidence>
<evidence type="ECO:0000256" key="6">
    <source>
        <dbReference type="ARBA" id="ARBA00023242"/>
    </source>
</evidence>
<evidence type="ECO:0000313" key="11">
    <source>
        <dbReference type="Proteomes" id="UP000246740"/>
    </source>
</evidence>
<keyword evidence="4" id="KW-0747">Spliceosome</keyword>
<accession>A0A317XJI9</accession>
<proteinExistence type="inferred from homology"/>
<name>A0A317XJI9_9BASI</name>
<feature type="region of interest" description="Disordered" evidence="8">
    <location>
        <begin position="149"/>
        <end position="171"/>
    </location>
</feature>
<comment type="subcellular location">
    <subcellularLocation>
        <location evidence="1">Nucleus</location>
    </subcellularLocation>
</comment>
<dbReference type="STRING" id="1882483.A0A317XJI9"/>
<feature type="region of interest" description="Disordered" evidence="8">
    <location>
        <begin position="13"/>
        <end position="52"/>
    </location>
</feature>
<evidence type="ECO:0000256" key="4">
    <source>
        <dbReference type="ARBA" id="ARBA00022728"/>
    </source>
</evidence>
<evidence type="ECO:0000256" key="2">
    <source>
        <dbReference type="ARBA" id="ARBA00005954"/>
    </source>
</evidence>
<evidence type="ECO:0000259" key="9">
    <source>
        <dbReference type="SMART" id="SM01115"/>
    </source>
</evidence>
<keyword evidence="11" id="KW-1185">Reference proteome</keyword>
<dbReference type="InParanoid" id="A0A317XJI9"/>
<feature type="non-terminal residue" evidence="10">
    <location>
        <position position="171"/>
    </location>
</feature>
<reference evidence="10 11" key="1">
    <citation type="journal article" date="2018" name="Mol. Biol. Evol.">
        <title>Broad Genomic Sampling Reveals a Smut Pathogenic Ancestry of the Fungal Clade Ustilaginomycotina.</title>
        <authorList>
            <person name="Kijpornyongpan T."/>
            <person name="Mondo S.J."/>
            <person name="Barry K."/>
            <person name="Sandor L."/>
            <person name="Lee J."/>
            <person name="Lipzen A."/>
            <person name="Pangilinan J."/>
            <person name="LaButti K."/>
            <person name="Hainaut M."/>
            <person name="Henrissat B."/>
            <person name="Grigoriev I.V."/>
            <person name="Spatafora J.W."/>
            <person name="Aime M.C."/>
        </authorList>
    </citation>
    <scope>NUCLEOTIDE SEQUENCE [LARGE SCALE GENOMIC DNA]</scope>
    <source>
        <strain evidence="10 11">MCA 3645</strain>
    </source>
</reference>
<feature type="domain" description="CWF21" evidence="9">
    <location>
        <begin position="62"/>
        <end position="107"/>
    </location>
</feature>
<evidence type="ECO:0000256" key="3">
    <source>
        <dbReference type="ARBA" id="ARBA00022664"/>
    </source>
</evidence>
<evidence type="ECO:0000313" key="10">
    <source>
        <dbReference type="EMBL" id="PWY98425.1"/>
    </source>
</evidence>
<dbReference type="FunCoup" id="A0A317XJI9">
    <property type="interactions" value="44"/>
</dbReference>
<dbReference type="CDD" id="cd21372">
    <property type="entry name" value="cwf21_CWC21-like"/>
    <property type="match status" value="1"/>
</dbReference>
<protein>
    <submittedName>
        <fullName evidence="10">Cwf21-domain-containing protein</fullName>
    </submittedName>
</protein>
<dbReference type="Proteomes" id="UP000246740">
    <property type="component" value="Unassembled WGS sequence"/>
</dbReference>
<organism evidence="10 11">
    <name type="scientific">Testicularia cyperi</name>
    <dbReference type="NCBI Taxonomy" id="1882483"/>
    <lineage>
        <taxon>Eukaryota</taxon>
        <taxon>Fungi</taxon>
        <taxon>Dikarya</taxon>
        <taxon>Basidiomycota</taxon>
        <taxon>Ustilaginomycotina</taxon>
        <taxon>Ustilaginomycetes</taxon>
        <taxon>Ustilaginales</taxon>
        <taxon>Anthracoideaceae</taxon>
        <taxon>Testicularia</taxon>
    </lineage>
</organism>
<dbReference type="AlphaFoldDB" id="A0A317XJI9"/>
<feature type="coiled-coil region" evidence="7">
    <location>
        <begin position="72"/>
        <end position="101"/>
    </location>
</feature>
<dbReference type="PANTHER" id="PTHR36562:SF5">
    <property type="entry name" value="SERINE_ARGININE REPETITIVE MATRIX 2"/>
    <property type="match status" value="1"/>
</dbReference>
<comment type="similarity">
    <text evidence="2">Belongs to the CWC21 family.</text>
</comment>
<gene>
    <name evidence="10" type="ORF">BCV70DRAFT_193069</name>
</gene>
<dbReference type="GO" id="GO:0005681">
    <property type="term" value="C:spliceosomal complex"/>
    <property type="evidence" value="ECO:0007669"/>
    <property type="project" value="UniProtKB-KW"/>
</dbReference>
<evidence type="ECO:0000256" key="5">
    <source>
        <dbReference type="ARBA" id="ARBA00023187"/>
    </source>
</evidence>
<evidence type="ECO:0000256" key="8">
    <source>
        <dbReference type="SAM" id="MobiDB-lite"/>
    </source>
</evidence>
<dbReference type="EMBL" id="KZ819198">
    <property type="protein sequence ID" value="PWY98425.1"/>
    <property type="molecule type" value="Genomic_DNA"/>
</dbReference>
<dbReference type="OrthoDB" id="10267305at2759"/>
<feature type="compositionally biased region" description="Basic and acidic residues" evidence="8">
    <location>
        <begin position="27"/>
        <end position="37"/>
    </location>
</feature>
<keyword evidence="6" id="KW-0539">Nucleus</keyword>
<dbReference type="Gene3D" id="6.10.140.420">
    <property type="match status" value="1"/>
</dbReference>
<evidence type="ECO:0000256" key="1">
    <source>
        <dbReference type="ARBA" id="ARBA00004123"/>
    </source>
</evidence>
<dbReference type="GO" id="GO:0006397">
    <property type="term" value="P:mRNA processing"/>
    <property type="evidence" value="ECO:0007669"/>
    <property type="project" value="UniProtKB-KW"/>
</dbReference>
<keyword evidence="7" id="KW-0175">Coiled coil</keyword>
<dbReference type="SMART" id="SM01115">
    <property type="entry name" value="cwf21"/>
    <property type="match status" value="1"/>
</dbReference>
<dbReference type="Pfam" id="PF08312">
    <property type="entry name" value="cwf21"/>
    <property type="match status" value="1"/>
</dbReference>